<comment type="caution">
    <text evidence="2">The sequence shown here is derived from an EMBL/GenBank/DDBJ whole genome shotgun (WGS) entry which is preliminary data.</text>
</comment>
<dbReference type="CDD" id="cd00085">
    <property type="entry name" value="HNHc"/>
    <property type="match status" value="1"/>
</dbReference>
<dbReference type="GO" id="GO:0004519">
    <property type="term" value="F:endonuclease activity"/>
    <property type="evidence" value="ECO:0007669"/>
    <property type="project" value="InterPro"/>
</dbReference>
<dbReference type="SMART" id="SM00507">
    <property type="entry name" value="HNHc"/>
    <property type="match status" value="1"/>
</dbReference>
<accession>A0A0F6MP42</accession>
<feature type="domain" description="HNH nuclease" evidence="1">
    <location>
        <begin position="56"/>
        <end position="106"/>
    </location>
</feature>
<dbReference type="HOGENOM" id="CLU_108879_4_0_12"/>
<evidence type="ECO:0000259" key="1">
    <source>
        <dbReference type="SMART" id="SM00507"/>
    </source>
</evidence>
<protein>
    <recommendedName>
        <fullName evidence="1">HNH nuclease domain-containing protein</fullName>
    </recommendedName>
</protein>
<evidence type="ECO:0000313" key="2">
    <source>
        <dbReference type="EMBL" id="EMB20711.1"/>
    </source>
</evidence>
<dbReference type="AlphaFoldDB" id="A0A0F6MP42"/>
<name>A0A0F6MP42_TREDN</name>
<reference evidence="2" key="1">
    <citation type="submission" date="2012-01" db="EMBL/GenBank/DDBJ databases">
        <title>The Genome Sequence of Treponema denticola OTK.</title>
        <authorList>
            <consortium name="The Broad Institute Genome Sequencing Platform"/>
            <person name="Earl A."/>
            <person name="Ward D."/>
            <person name="Feldgarden M."/>
            <person name="Gevers D."/>
            <person name="Blanton J.M."/>
            <person name="Fenno C.J."/>
            <person name="Baranova O.V."/>
            <person name="Mathney J."/>
            <person name="Dewhirst F.E."/>
            <person name="Izard J."/>
            <person name="Young S.K."/>
            <person name="Zeng Q."/>
            <person name="Gargeya S."/>
            <person name="Fitzgerald M."/>
            <person name="Haas B."/>
            <person name="Abouelleil A."/>
            <person name="Alvarado L."/>
            <person name="Arachchi H.M."/>
            <person name="Berlin A."/>
            <person name="Chapman S.B."/>
            <person name="Gearin G."/>
            <person name="Goldberg J."/>
            <person name="Griggs A."/>
            <person name="Gujja S."/>
            <person name="Hansen M."/>
            <person name="Heiman D."/>
            <person name="Howarth C."/>
            <person name="Larimer J."/>
            <person name="Lui A."/>
            <person name="MacDonald P.J.P."/>
            <person name="McCowen C."/>
            <person name="Montmayeur A."/>
            <person name="Murphy C."/>
            <person name="Neiman D."/>
            <person name="Pearson M."/>
            <person name="Priest M."/>
            <person name="Roberts A."/>
            <person name="Saif S."/>
            <person name="Shea T."/>
            <person name="Sisk P."/>
            <person name="Stolte C."/>
            <person name="Sykes S."/>
            <person name="Wortman J."/>
            <person name="Nusbaum C."/>
            <person name="Birren B."/>
        </authorList>
    </citation>
    <scope>NUCLEOTIDE SEQUENCE [LARGE SCALE GENOMIC DNA]</scope>
    <source>
        <strain evidence="2">OTK</strain>
    </source>
</reference>
<dbReference type="InterPro" id="IPR002711">
    <property type="entry name" value="HNH"/>
</dbReference>
<gene>
    <name evidence="2" type="ORF">HMPREF9723_02171</name>
</gene>
<sequence length="121" mass="14324">MAIVKLCTYPNCNEFAVPHSIYCNKHKEKSDKKRIAFRNAKRSNEAFYKTSEWRKLKKEHLKENNYCVWCGCNNDLSVDHITPPKGNPDLFFNANNLQTLCRTCHRIKTAREIELNKYKEK</sequence>
<proteinExistence type="predicted"/>
<dbReference type="Proteomes" id="UP000011701">
    <property type="component" value="Chromosome"/>
</dbReference>
<dbReference type="InterPro" id="IPR003615">
    <property type="entry name" value="HNH_nuc"/>
</dbReference>
<dbReference type="GO" id="GO:0003676">
    <property type="term" value="F:nucleic acid binding"/>
    <property type="evidence" value="ECO:0007669"/>
    <property type="project" value="InterPro"/>
</dbReference>
<dbReference type="Gene3D" id="1.10.30.50">
    <property type="match status" value="1"/>
</dbReference>
<dbReference type="Pfam" id="PF01844">
    <property type="entry name" value="HNH"/>
    <property type="match status" value="1"/>
</dbReference>
<dbReference type="RefSeq" id="WP_002693226.1">
    <property type="nucleotide sequence ID" value="NZ_CM001797.1"/>
</dbReference>
<dbReference type="EMBL" id="AGDY01000009">
    <property type="protein sequence ID" value="EMB20711.1"/>
    <property type="molecule type" value="Genomic_DNA"/>
</dbReference>
<dbReference type="GO" id="GO:0008270">
    <property type="term" value="F:zinc ion binding"/>
    <property type="evidence" value="ECO:0007669"/>
    <property type="project" value="InterPro"/>
</dbReference>
<organism evidence="2">
    <name type="scientific">Treponema denticola OTK</name>
    <dbReference type="NCBI Taxonomy" id="999434"/>
    <lineage>
        <taxon>Bacteria</taxon>
        <taxon>Pseudomonadati</taxon>
        <taxon>Spirochaetota</taxon>
        <taxon>Spirochaetia</taxon>
        <taxon>Spirochaetales</taxon>
        <taxon>Treponemataceae</taxon>
        <taxon>Treponema</taxon>
    </lineage>
</organism>